<dbReference type="EMBL" id="JPIU01000049">
    <property type="protein sequence ID" value="KIO42762.1"/>
    <property type="molecule type" value="Genomic_DNA"/>
</dbReference>
<dbReference type="InterPro" id="IPR036179">
    <property type="entry name" value="Ig-like_dom_sf"/>
</dbReference>
<comment type="similarity">
    <text evidence="1">Belongs to the peptidase C25 family.</text>
</comment>
<sequence length="157" mass="17820">MKKIMMLLMVSVFFLMGGMSMGLAQKIGSESEIQVITSPTFIQVEPGQTVRITFSLRGNDLDSKSYVISFWIRRPGQRPIELVCISKEGGILFRHFSAGRITVSYNKYSKTGTVTIRNVISEDEADYFIGVTESAGRWYWSYGTQLTVSYPWSYLLK</sequence>
<name>A0A0C3N9Q5_9PORP</name>
<evidence type="ECO:0000256" key="3">
    <source>
        <dbReference type="ARBA" id="ARBA00022807"/>
    </source>
</evidence>
<protein>
    <recommendedName>
        <fullName evidence="4">Immunoglobulin domain-containing protein</fullName>
    </recommendedName>
</protein>
<dbReference type="AlphaFoldDB" id="A0A0C3N9Q5"/>
<dbReference type="Proteomes" id="UP000031980">
    <property type="component" value="Unassembled WGS sequence"/>
</dbReference>
<dbReference type="SMART" id="SM00409">
    <property type="entry name" value="IG"/>
    <property type="match status" value="1"/>
</dbReference>
<dbReference type="GO" id="GO:0006508">
    <property type="term" value="P:proteolysis"/>
    <property type="evidence" value="ECO:0007669"/>
    <property type="project" value="UniProtKB-KW"/>
</dbReference>
<keyword evidence="3" id="KW-0788">Thiol protease</keyword>
<comment type="caution">
    <text evidence="5">The sequence shown here is derived from an EMBL/GenBank/DDBJ whole genome shotgun (WGS) entry which is preliminary data.</text>
</comment>
<evidence type="ECO:0000256" key="2">
    <source>
        <dbReference type="ARBA" id="ARBA00022670"/>
    </source>
</evidence>
<evidence type="ECO:0000313" key="5">
    <source>
        <dbReference type="EMBL" id="KIO42762.1"/>
    </source>
</evidence>
<reference evidence="5 6" key="1">
    <citation type="submission" date="2014-07" db="EMBL/GenBank/DDBJ databases">
        <title>Porphyromonadaceae bacterium OUH 308042 = ATCC BAA-2681 = DSM 28342 draft genome.</title>
        <authorList>
            <person name="Sydenham T.V."/>
            <person name="Hasman H."/>
            <person name="Justensen U.S."/>
        </authorList>
    </citation>
    <scope>NUCLEOTIDE SEQUENCE [LARGE SCALE GENOMIC DNA]</scope>
    <source>
        <strain evidence="5 6">OUH 308042</strain>
    </source>
</reference>
<dbReference type="InterPro" id="IPR013106">
    <property type="entry name" value="Ig_V-set"/>
</dbReference>
<feature type="domain" description="Immunoglobulin" evidence="4">
    <location>
        <begin position="39"/>
        <end position="149"/>
    </location>
</feature>
<keyword evidence="2" id="KW-0645">Protease</keyword>
<dbReference type="RefSeq" id="WP_041505474.1">
    <property type="nucleotide sequence ID" value="NZ_JPIU01000049.1"/>
</dbReference>
<dbReference type="GO" id="GO:0008234">
    <property type="term" value="F:cysteine-type peptidase activity"/>
    <property type="evidence" value="ECO:0007669"/>
    <property type="project" value="UniProtKB-KW"/>
</dbReference>
<accession>A0A0C3N9Q5</accession>
<evidence type="ECO:0000313" key="6">
    <source>
        <dbReference type="Proteomes" id="UP000031980"/>
    </source>
</evidence>
<dbReference type="InterPro" id="IPR013783">
    <property type="entry name" value="Ig-like_fold"/>
</dbReference>
<dbReference type="Pfam" id="PF07686">
    <property type="entry name" value="V-set"/>
    <property type="match status" value="1"/>
</dbReference>
<dbReference type="InterPro" id="IPR003599">
    <property type="entry name" value="Ig_sub"/>
</dbReference>
<organism evidence="5 6">
    <name type="scientific">Sanguibacteroides justesenii</name>
    <dbReference type="NCBI Taxonomy" id="1547597"/>
    <lineage>
        <taxon>Bacteria</taxon>
        <taxon>Pseudomonadati</taxon>
        <taxon>Bacteroidota</taxon>
        <taxon>Bacteroidia</taxon>
        <taxon>Bacteroidales</taxon>
        <taxon>Porphyromonadaceae</taxon>
        <taxon>Sanguibacteroides</taxon>
    </lineage>
</organism>
<dbReference type="SUPFAM" id="SSF48726">
    <property type="entry name" value="Immunoglobulin"/>
    <property type="match status" value="1"/>
</dbReference>
<gene>
    <name evidence="5" type="ORF">BA92_12865</name>
</gene>
<dbReference type="Gene3D" id="2.60.40.10">
    <property type="entry name" value="Immunoglobulins"/>
    <property type="match status" value="1"/>
</dbReference>
<evidence type="ECO:0000259" key="4">
    <source>
        <dbReference type="SMART" id="SM00409"/>
    </source>
</evidence>
<evidence type="ECO:0000256" key="1">
    <source>
        <dbReference type="ARBA" id="ARBA00006067"/>
    </source>
</evidence>
<keyword evidence="6" id="KW-1185">Reference proteome</keyword>
<proteinExistence type="inferred from homology"/>
<keyword evidence="3" id="KW-0378">Hydrolase</keyword>